<protein>
    <submittedName>
        <fullName evidence="1">Uncharacterized protein</fullName>
    </submittedName>
</protein>
<keyword evidence="1" id="KW-0614">Plasmid</keyword>
<evidence type="ECO:0000313" key="1">
    <source>
        <dbReference type="EMBL" id="AOX18636.1"/>
    </source>
</evidence>
<evidence type="ECO:0000313" key="2">
    <source>
        <dbReference type="Proteomes" id="UP000179145"/>
    </source>
</evidence>
<name>A0A1D8UYG5_9PROT</name>
<gene>
    <name evidence="1" type="ORF">A0U89_15095</name>
</gene>
<accession>A0A1D8UYG5</accession>
<dbReference type="AlphaFoldDB" id="A0A1D8UYG5"/>
<geneLocation type="plasmid" evidence="2">
    <name>pkb14400_2</name>
</geneLocation>
<dbReference type="RefSeq" id="WP_070404100.1">
    <property type="nucleotide sequence ID" value="NZ_CP014676.1"/>
</dbReference>
<proteinExistence type="predicted"/>
<reference evidence="1 2" key="1">
    <citation type="journal article" date="2016" name="Microb. Cell Fact.">
        <title>Dissection of exopolysaccharide biosynthesis in Kozakia baliensis.</title>
        <authorList>
            <person name="Brandt J.U."/>
            <person name="Jakob F."/>
            <person name="Behr J."/>
            <person name="Geissler A.J."/>
            <person name="Vogel R.F."/>
        </authorList>
    </citation>
    <scope>NUCLEOTIDE SEQUENCE [LARGE SCALE GENOMIC DNA]</scope>
    <source>
        <strain evidence="1 2">DSM 14400</strain>
        <plasmid evidence="2">Plasmid pkb14400_2</plasmid>
    </source>
</reference>
<organism evidence="1 2">
    <name type="scientific">Kozakia baliensis</name>
    <dbReference type="NCBI Taxonomy" id="153496"/>
    <lineage>
        <taxon>Bacteria</taxon>
        <taxon>Pseudomonadati</taxon>
        <taxon>Pseudomonadota</taxon>
        <taxon>Alphaproteobacteria</taxon>
        <taxon>Acetobacterales</taxon>
        <taxon>Acetobacteraceae</taxon>
        <taxon>Kozakia</taxon>
    </lineage>
</organism>
<keyword evidence="2" id="KW-1185">Reference proteome</keyword>
<dbReference type="EMBL" id="CP014676">
    <property type="protein sequence ID" value="AOX18636.1"/>
    <property type="molecule type" value="Genomic_DNA"/>
</dbReference>
<dbReference type="Proteomes" id="UP000179145">
    <property type="component" value="Plasmid pKB14400_2"/>
</dbReference>
<dbReference type="KEGG" id="kba:A0U89_15095"/>
<sequence length="90" mass="9510">MSLDNVLVEGLNKGKIGDACAAISTLAWTNGLTAEPEPIDTFVDAANRLSGADAELDHHEKLLVALGRHGILSDEESMALHAAYLAQQRG</sequence>